<organism evidence="3 4">
    <name type="scientific">Saccharomycopsis crataegensis</name>
    <dbReference type="NCBI Taxonomy" id="43959"/>
    <lineage>
        <taxon>Eukaryota</taxon>
        <taxon>Fungi</taxon>
        <taxon>Dikarya</taxon>
        <taxon>Ascomycota</taxon>
        <taxon>Saccharomycotina</taxon>
        <taxon>Saccharomycetes</taxon>
        <taxon>Saccharomycopsidaceae</taxon>
        <taxon>Saccharomycopsis</taxon>
    </lineage>
</organism>
<dbReference type="AlphaFoldDB" id="A0AAV5QP31"/>
<dbReference type="InterPro" id="IPR029071">
    <property type="entry name" value="Ubiquitin-like_domsf"/>
</dbReference>
<evidence type="ECO:0000259" key="2">
    <source>
        <dbReference type="PROSITE" id="PS50053"/>
    </source>
</evidence>
<dbReference type="Proteomes" id="UP001360560">
    <property type="component" value="Unassembled WGS sequence"/>
</dbReference>
<proteinExistence type="predicted"/>
<feature type="region of interest" description="Disordered" evidence="1">
    <location>
        <begin position="769"/>
        <end position="805"/>
    </location>
</feature>
<dbReference type="InterPro" id="IPR053019">
    <property type="entry name" value="GATA_zinc_finger"/>
</dbReference>
<dbReference type="InterPro" id="IPR000626">
    <property type="entry name" value="Ubiquitin-like_dom"/>
</dbReference>
<dbReference type="Gene3D" id="3.10.20.90">
    <property type="entry name" value="Phosphatidylinositol 3-kinase Catalytic Subunit, Chain A, domain 1"/>
    <property type="match status" value="1"/>
</dbReference>
<dbReference type="PROSITE" id="PS50053">
    <property type="entry name" value="UBIQUITIN_2"/>
    <property type="match status" value="1"/>
</dbReference>
<comment type="caution">
    <text evidence="3">The sequence shown here is derived from an EMBL/GenBank/DDBJ whole genome shotgun (WGS) entry which is preliminary data.</text>
</comment>
<sequence>MDSLVRLRIKIWSTDSSLINFSNVIINATLDNTVGDVKDVICRRSEEEVYKNDQSFEKMITPESIEVWYRNTKQTDDKKLKCFISENDIKYGGEYVSLQMETRNTHDKLENRERNVSRDISRIPLMDIAFESRNEYIKHAIIVRESMNISGKELRESVLDELLRKKTDGLKSNSVDDVHLYLGKCGEEIDYNVPILGCLGMDTFPPVRLVLYYDLQLNDKYVEAVEKSQIEIRLLTSNIMNESINTENIKVDKSSIIKDVKFKIIDIQDPTKLPNLSIDDLKLIFQGKVLQNEQTVITALKIATNHKDLNSQYPINLHFAINMDYFQVNNLLKSTTNDNKEESIWEQIKNGKAFEFLPKVEERDDESIIDTSSIRFANTGIVLPSDQGKTIRNGPRKLQKYQRVGSSFDLVTNEKNQKFLVDQNKLSSKLFTLTLRLNGSMKKVTLSTSQVIINNKSPGRPYLMLSPSGLAEVNKLGVQVNLPKISLVSNNSGNSNHVSLNNNNNINININNTNNNNNTNFNNINNNNNIINNNANINANARIPSLTTIIRNLANTEFSVIYESYISPIISVAKYLLVLYLLVSELSWKNSDTSTLVLVGMMVVYFIIKQDYLGRFENFLRENNIASGTTLPRITEAFQQSGNLFEKLLDYCCNNRVYHYNEAFIKNYIDELEEDVNAEDEAAMELQIRKILKVKKQIYGEYLAKMNQAQGSLILTNLETIMKDSILFVILIIPQLHEKFKRKMDTQITKFVVEIRGRYNELLTESAAEIQGNNEERTQEPEPEPEPEPGMEDLEDLDSESEETTQPWENFEMLNNNSEALTTGASAYHTELRNRRLNYLNNNNNNESMDNDSDDATVSDSSDITVSDPINNVNSDTDTEEP</sequence>
<protein>
    <recommendedName>
        <fullName evidence="2">Ubiquitin-like domain-containing protein</fullName>
    </recommendedName>
</protein>
<dbReference type="EMBL" id="BTFZ01000011">
    <property type="protein sequence ID" value="GMM36567.1"/>
    <property type="molecule type" value="Genomic_DNA"/>
</dbReference>
<feature type="region of interest" description="Disordered" evidence="1">
    <location>
        <begin position="838"/>
        <end position="882"/>
    </location>
</feature>
<dbReference type="RefSeq" id="XP_064853563.1">
    <property type="nucleotide sequence ID" value="XM_064997491.1"/>
</dbReference>
<dbReference type="SUPFAM" id="SSF54236">
    <property type="entry name" value="Ubiquitin-like"/>
    <property type="match status" value="1"/>
</dbReference>
<gene>
    <name evidence="3" type="ORF">DASC09_038920</name>
</gene>
<reference evidence="3 4" key="1">
    <citation type="journal article" date="2023" name="Elife">
        <title>Identification of key yeast species and microbe-microbe interactions impacting larval growth of Drosophila in the wild.</title>
        <authorList>
            <person name="Mure A."/>
            <person name="Sugiura Y."/>
            <person name="Maeda R."/>
            <person name="Honda K."/>
            <person name="Sakurai N."/>
            <person name="Takahashi Y."/>
            <person name="Watada M."/>
            <person name="Katoh T."/>
            <person name="Gotoh A."/>
            <person name="Gotoh Y."/>
            <person name="Taniguchi I."/>
            <person name="Nakamura K."/>
            <person name="Hayashi T."/>
            <person name="Katayama T."/>
            <person name="Uemura T."/>
            <person name="Hattori Y."/>
        </authorList>
    </citation>
    <scope>NUCLEOTIDE SEQUENCE [LARGE SCALE GENOMIC DNA]</scope>
    <source>
        <strain evidence="3 4">SC-9</strain>
    </source>
</reference>
<feature type="domain" description="Ubiquitin-like" evidence="2">
    <location>
        <begin position="228"/>
        <end position="296"/>
    </location>
</feature>
<dbReference type="PANTHER" id="PTHR23353">
    <property type="entry name" value="RAB-GAP/TBC-RELATED"/>
    <property type="match status" value="1"/>
</dbReference>
<keyword evidence="4" id="KW-1185">Reference proteome</keyword>
<name>A0AAV5QP31_9ASCO</name>
<dbReference type="GeneID" id="90074542"/>
<feature type="compositionally biased region" description="Acidic residues" evidence="1">
    <location>
        <begin position="781"/>
        <end position="803"/>
    </location>
</feature>
<evidence type="ECO:0000256" key="1">
    <source>
        <dbReference type="SAM" id="MobiDB-lite"/>
    </source>
</evidence>
<evidence type="ECO:0000313" key="4">
    <source>
        <dbReference type="Proteomes" id="UP001360560"/>
    </source>
</evidence>
<accession>A0AAV5QP31</accession>
<evidence type="ECO:0000313" key="3">
    <source>
        <dbReference type="EMBL" id="GMM36567.1"/>
    </source>
</evidence>
<feature type="compositionally biased region" description="Low complexity" evidence="1">
    <location>
        <begin position="858"/>
        <end position="868"/>
    </location>
</feature>